<evidence type="ECO:0000256" key="1">
    <source>
        <dbReference type="ARBA" id="ARBA00022679"/>
    </source>
</evidence>
<dbReference type="PANTHER" id="PTHR43877:SF2">
    <property type="entry name" value="AMINOALKYLPHOSPHONATE N-ACETYLTRANSFERASE-RELATED"/>
    <property type="match status" value="1"/>
</dbReference>
<dbReference type="AlphaFoldDB" id="A0A0F7ZF36"/>
<keyword evidence="2" id="KW-0012">Acyltransferase</keyword>
<dbReference type="GO" id="GO:0016747">
    <property type="term" value="F:acyltransferase activity, transferring groups other than amino-acyl groups"/>
    <property type="evidence" value="ECO:0007669"/>
    <property type="project" value="InterPro"/>
</dbReference>
<dbReference type="SUPFAM" id="SSF55729">
    <property type="entry name" value="Acyl-CoA N-acyltransferases (Nat)"/>
    <property type="match status" value="1"/>
</dbReference>
<dbReference type="InterPro" id="IPR000182">
    <property type="entry name" value="GNAT_dom"/>
</dbReference>
<organism evidence="4 5">
    <name type="scientific">Hirsutella minnesotensis 3608</name>
    <dbReference type="NCBI Taxonomy" id="1043627"/>
    <lineage>
        <taxon>Eukaryota</taxon>
        <taxon>Fungi</taxon>
        <taxon>Dikarya</taxon>
        <taxon>Ascomycota</taxon>
        <taxon>Pezizomycotina</taxon>
        <taxon>Sordariomycetes</taxon>
        <taxon>Hypocreomycetidae</taxon>
        <taxon>Hypocreales</taxon>
        <taxon>Ophiocordycipitaceae</taxon>
        <taxon>Hirsutella</taxon>
    </lineage>
</organism>
<evidence type="ECO:0000313" key="4">
    <source>
        <dbReference type="EMBL" id="KJZ68456.1"/>
    </source>
</evidence>
<name>A0A0F7ZF36_9HYPO</name>
<sequence length="191" mass="20881">MFLAGFQVCEGEIDLEFKVGENHESPMPAGTASSCSFACNAATTEDAGSLAHLAAAAFRGKTRFRKPWFSDQEVGSMYSLWVNNAITGDFDDVCLKVNDRDGQTIGLVTLRTLNKSDARIGLLAVRDTARRIGVGGFLVEEAKAWAVKQGCCRLFTATQMSNIDALRLYVRRGAVPIQTAYWLYRTANKGI</sequence>
<accession>A0A0F7ZF36</accession>
<proteinExistence type="predicted"/>
<evidence type="ECO:0000256" key="2">
    <source>
        <dbReference type="ARBA" id="ARBA00023315"/>
    </source>
</evidence>
<dbReference type="OrthoDB" id="416253at2759"/>
<keyword evidence="5" id="KW-1185">Reference proteome</keyword>
<gene>
    <name evidence="4" type="ORF">HIM_12151</name>
</gene>
<reference evidence="4 5" key="1">
    <citation type="journal article" date="2014" name="Genome Biol. Evol.">
        <title>Comparative genomics and transcriptomics analyses reveal divergent lifestyle features of nematode endoparasitic fungus Hirsutella minnesotensis.</title>
        <authorList>
            <person name="Lai Y."/>
            <person name="Liu K."/>
            <person name="Zhang X."/>
            <person name="Zhang X."/>
            <person name="Li K."/>
            <person name="Wang N."/>
            <person name="Shu C."/>
            <person name="Wu Y."/>
            <person name="Wang C."/>
            <person name="Bushley K.E."/>
            <person name="Xiang M."/>
            <person name="Liu X."/>
        </authorList>
    </citation>
    <scope>NUCLEOTIDE SEQUENCE [LARGE SCALE GENOMIC DNA]</scope>
    <source>
        <strain evidence="4 5">3608</strain>
    </source>
</reference>
<dbReference type="Proteomes" id="UP000054481">
    <property type="component" value="Unassembled WGS sequence"/>
</dbReference>
<dbReference type="Pfam" id="PF00583">
    <property type="entry name" value="Acetyltransf_1"/>
    <property type="match status" value="1"/>
</dbReference>
<protein>
    <recommendedName>
        <fullName evidence="3">N-acetyltransferase domain-containing protein</fullName>
    </recommendedName>
</protein>
<feature type="domain" description="N-acetyltransferase" evidence="3">
    <location>
        <begin position="37"/>
        <end position="191"/>
    </location>
</feature>
<evidence type="ECO:0000313" key="5">
    <source>
        <dbReference type="Proteomes" id="UP000054481"/>
    </source>
</evidence>
<dbReference type="EMBL" id="KQ030889">
    <property type="protein sequence ID" value="KJZ68456.1"/>
    <property type="molecule type" value="Genomic_DNA"/>
</dbReference>
<dbReference type="InterPro" id="IPR016181">
    <property type="entry name" value="Acyl_CoA_acyltransferase"/>
</dbReference>
<dbReference type="PROSITE" id="PS51186">
    <property type="entry name" value="GNAT"/>
    <property type="match status" value="1"/>
</dbReference>
<dbReference type="CDD" id="cd04301">
    <property type="entry name" value="NAT_SF"/>
    <property type="match status" value="1"/>
</dbReference>
<keyword evidence="1" id="KW-0808">Transferase</keyword>
<dbReference type="InterPro" id="IPR050832">
    <property type="entry name" value="Bact_Acetyltransf"/>
</dbReference>
<dbReference type="Gene3D" id="3.40.630.30">
    <property type="match status" value="1"/>
</dbReference>
<evidence type="ECO:0000259" key="3">
    <source>
        <dbReference type="PROSITE" id="PS51186"/>
    </source>
</evidence>
<dbReference type="PANTHER" id="PTHR43877">
    <property type="entry name" value="AMINOALKYLPHOSPHONATE N-ACETYLTRANSFERASE-RELATED-RELATED"/>
    <property type="match status" value="1"/>
</dbReference>